<dbReference type="Gene3D" id="3.40.50.300">
    <property type="entry name" value="P-loop containing nucleotide triphosphate hydrolases"/>
    <property type="match status" value="2"/>
</dbReference>
<dbReference type="InterPro" id="IPR003593">
    <property type="entry name" value="AAA+_ATPase"/>
</dbReference>
<dbReference type="EMBL" id="DTDH01000028">
    <property type="protein sequence ID" value="HGT98013.1"/>
    <property type="molecule type" value="Genomic_DNA"/>
</dbReference>
<dbReference type="AlphaFoldDB" id="A0A7J3MWV3"/>
<dbReference type="PANTHER" id="PTHR43637">
    <property type="entry name" value="UPF0273 PROTEIN TM_0370"/>
    <property type="match status" value="1"/>
</dbReference>
<evidence type="ECO:0000259" key="3">
    <source>
        <dbReference type="PROSITE" id="PS51146"/>
    </source>
</evidence>
<accession>A0A7J3MWV3</accession>
<proteinExistence type="predicted"/>
<comment type="caution">
    <text evidence="4">The sequence shown here is derived from an EMBL/GenBank/DDBJ whole genome shotgun (WGS) entry which is preliminary data.</text>
</comment>
<gene>
    <name evidence="4" type="ORF">ENU64_01105</name>
</gene>
<keyword evidence="2" id="KW-0067">ATP-binding</keyword>
<feature type="domain" description="KaiC" evidence="3">
    <location>
        <begin position="1"/>
        <end position="233"/>
    </location>
</feature>
<organism evidence="4">
    <name type="scientific">Ignisphaera aggregans</name>
    <dbReference type="NCBI Taxonomy" id="334771"/>
    <lineage>
        <taxon>Archaea</taxon>
        <taxon>Thermoproteota</taxon>
        <taxon>Thermoprotei</taxon>
        <taxon>Desulfurococcales</taxon>
        <taxon>Desulfurococcaceae</taxon>
        <taxon>Ignisphaera</taxon>
    </lineage>
</organism>
<dbReference type="SUPFAM" id="SSF52540">
    <property type="entry name" value="P-loop containing nucleoside triphosphate hydrolases"/>
    <property type="match status" value="1"/>
</dbReference>
<evidence type="ECO:0000313" key="4">
    <source>
        <dbReference type="EMBL" id="HGT98013.1"/>
    </source>
</evidence>
<dbReference type="PANTHER" id="PTHR43637:SF1">
    <property type="entry name" value="UPF0273 PROTEIN TM_0370"/>
    <property type="match status" value="1"/>
</dbReference>
<name>A0A7J3MWV3_9CREN</name>
<dbReference type="InterPro" id="IPR010624">
    <property type="entry name" value="KaiC_dom"/>
</dbReference>
<keyword evidence="1" id="KW-0547">Nucleotide-binding</keyword>
<protein>
    <recommendedName>
        <fullName evidence="3">KaiC domain-containing protein</fullName>
    </recommendedName>
</protein>
<dbReference type="Pfam" id="PF06745">
    <property type="entry name" value="ATPase"/>
    <property type="match status" value="1"/>
</dbReference>
<dbReference type="PROSITE" id="PS51146">
    <property type="entry name" value="KAIC"/>
    <property type="match status" value="1"/>
</dbReference>
<dbReference type="SMART" id="SM00382">
    <property type="entry name" value="AAA"/>
    <property type="match status" value="1"/>
</dbReference>
<evidence type="ECO:0000256" key="1">
    <source>
        <dbReference type="ARBA" id="ARBA00022741"/>
    </source>
</evidence>
<sequence>MYIFGVAGLDKYLNNVLKPSSMVVVAGHPGSGKTTLASTICYSNALRGHRCLYISFQEDREKLFNNMKSFDMDFYKLESQGIIKYVQFPLYFAVDDVVKEINSLVLDGGYRIVVVDSVNALLEMVKDDASKRAWLQNYFYGLPKLVNGACILVAELPYGLEKLKLGAIEFVSDAILILKHKVVNSILTRKLEIRKARFAPINVAEVPFTIRENSGVEVYIPPLLEEVGPEGPELDVICKPLKDVVNHIHKGMVMYISYPPDARPIEYVPLLLGIVALNNLKTLVVSYHYPPETVKSLIRKSFISIGVEGDFVEKLIERHLELRSLNPYAYGTEDIALKELSMVKEEHDAVVFHGIELVSSVTYREKYLQTLYNQLNYLKHLHKLVVRLGSIIDEDTYRFHSALADMVIRFNPVQEGDKIHYDVYVWRRGSSPSILRYSKFMECCREITEKLKLKIIEN</sequence>
<dbReference type="GO" id="GO:0005524">
    <property type="term" value="F:ATP binding"/>
    <property type="evidence" value="ECO:0007669"/>
    <property type="project" value="UniProtKB-KW"/>
</dbReference>
<evidence type="ECO:0000256" key="2">
    <source>
        <dbReference type="ARBA" id="ARBA00022840"/>
    </source>
</evidence>
<dbReference type="InterPro" id="IPR014774">
    <property type="entry name" value="KaiC-like_dom"/>
</dbReference>
<dbReference type="InterPro" id="IPR027417">
    <property type="entry name" value="P-loop_NTPase"/>
</dbReference>
<reference evidence="4" key="1">
    <citation type="journal article" date="2020" name="mSystems">
        <title>Genome- and Community-Level Interaction Insights into Carbon Utilization and Element Cycling Functions of Hydrothermarchaeota in Hydrothermal Sediment.</title>
        <authorList>
            <person name="Zhou Z."/>
            <person name="Liu Y."/>
            <person name="Xu W."/>
            <person name="Pan J."/>
            <person name="Luo Z.H."/>
            <person name="Li M."/>
        </authorList>
    </citation>
    <scope>NUCLEOTIDE SEQUENCE [LARGE SCALE GENOMIC DNA]</scope>
    <source>
        <strain evidence="4">SpSt-688</strain>
    </source>
</reference>